<dbReference type="PANTHER" id="PTHR30329:SF21">
    <property type="entry name" value="LIPOPROTEIN YIAD-RELATED"/>
    <property type="match status" value="1"/>
</dbReference>
<dbReference type="Proteomes" id="UP001230496">
    <property type="component" value="Chromosome"/>
</dbReference>
<evidence type="ECO:0000256" key="1">
    <source>
        <dbReference type="ARBA" id="ARBA00004442"/>
    </source>
</evidence>
<dbReference type="Pfam" id="PF07676">
    <property type="entry name" value="PD40"/>
    <property type="match status" value="2"/>
</dbReference>
<sequence>MRQPFTILLILIAVNFTFAQQDTPKNLGQNINSSYQETKPVISPDGNTLFFARQNYPENYAGSNDPQDIYVSEKRNGNWSSAQNIGEPLNDKYPNGVSSVTPDGNTMLIINGYNEYGDVLDGASISHRKGGRWQYPQMINIQEFYNLNEYIDYYLANNERTLLLAIETEESFGDQDLYVSFRIDERNWSKPVNLGRQINSSSPEFSPFLAADNKTLFFASYGHNGYGDADIFYSKRLDDSWQNWSKPENLGTDVNTKEFEAYYTIDASGEDAYFVTTKGSVANSKDIYQMTLPYKFRPDPVLLLNGEVVDLANGKKLEAEIEFVNTNNYNKNEDVISNTENGFSHILEQGALYQYLPVKRDYVGILQYQDLTKLSEYLEKEQKLGMLPIAVGSEIPVHHITFVNNADIFRSDAYYELDRFASILQSNPQMQIEIIGHTAQLPLEAENDRLSYNRAKAVAEYFEKKNVHPDRLRINGAGEKVSFSSNTDIALKNGIALEDRITIKIISMNWEKPKPKDTDEDGIIDLEDDCPTLAGVAENNGCPEITEETKEVLKEALEGIEFELASDVIREQSLPILDKVVTVMEENPDYNLKISGHTDNQGDDDANLLLSHKRAQATKKYLLDQGIAILRLDAVGYGEMQPVESNDTAEGRAKNRRVEFEIVFD</sequence>
<gene>
    <name evidence="7" type="ORF">QYS49_22850</name>
</gene>
<feature type="signal peptide" evidence="5">
    <location>
        <begin position="1"/>
        <end position="19"/>
    </location>
</feature>
<name>A0AA49JGK8_9BACT</name>
<dbReference type="EMBL" id="CP129971">
    <property type="protein sequence ID" value="WKK74539.2"/>
    <property type="molecule type" value="Genomic_DNA"/>
</dbReference>
<dbReference type="AlphaFoldDB" id="A0AA49JGK8"/>
<dbReference type="PROSITE" id="PS51123">
    <property type="entry name" value="OMPA_2"/>
    <property type="match status" value="2"/>
</dbReference>
<keyword evidence="3" id="KW-0998">Cell outer membrane</keyword>
<comment type="subcellular location">
    <subcellularLocation>
        <location evidence="1">Cell outer membrane</location>
    </subcellularLocation>
</comment>
<keyword evidence="5" id="KW-0732">Signal</keyword>
<dbReference type="KEGG" id="msaa:QYS49_22850"/>
<dbReference type="PRINTS" id="PR01021">
    <property type="entry name" value="OMPADOMAIN"/>
</dbReference>
<feature type="domain" description="OmpA-like" evidence="6">
    <location>
        <begin position="391"/>
        <end position="509"/>
    </location>
</feature>
<keyword evidence="2 4" id="KW-0472">Membrane</keyword>
<dbReference type="CDD" id="cd07185">
    <property type="entry name" value="OmpA_C-like"/>
    <property type="match status" value="2"/>
</dbReference>
<feature type="domain" description="OmpA-like" evidence="6">
    <location>
        <begin position="549"/>
        <end position="665"/>
    </location>
</feature>
<dbReference type="RefSeq" id="WP_308347462.1">
    <property type="nucleotide sequence ID" value="NZ_CP129971.1"/>
</dbReference>
<evidence type="ECO:0000313" key="8">
    <source>
        <dbReference type="Proteomes" id="UP001230496"/>
    </source>
</evidence>
<evidence type="ECO:0000256" key="4">
    <source>
        <dbReference type="PROSITE-ProRule" id="PRU00473"/>
    </source>
</evidence>
<dbReference type="PANTHER" id="PTHR30329">
    <property type="entry name" value="STATOR ELEMENT OF FLAGELLAR MOTOR COMPLEX"/>
    <property type="match status" value="1"/>
</dbReference>
<evidence type="ECO:0000259" key="6">
    <source>
        <dbReference type="PROSITE" id="PS51123"/>
    </source>
</evidence>
<organism evidence="7 8">
    <name type="scientific">Marivirga salinarum</name>
    <dbReference type="NCBI Taxonomy" id="3059078"/>
    <lineage>
        <taxon>Bacteria</taxon>
        <taxon>Pseudomonadati</taxon>
        <taxon>Bacteroidota</taxon>
        <taxon>Cytophagia</taxon>
        <taxon>Cytophagales</taxon>
        <taxon>Marivirgaceae</taxon>
        <taxon>Marivirga</taxon>
    </lineage>
</organism>
<dbReference type="InterPro" id="IPR011659">
    <property type="entry name" value="WD40"/>
</dbReference>
<dbReference type="InterPro" id="IPR050330">
    <property type="entry name" value="Bact_OuterMem_StrucFunc"/>
</dbReference>
<dbReference type="SUPFAM" id="SSF82171">
    <property type="entry name" value="DPP6 N-terminal domain-like"/>
    <property type="match status" value="1"/>
</dbReference>
<dbReference type="GO" id="GO:0009279">
    <property type="term" value="C:cell outer membrane"/>
    <property type="evidence" value="ECO:0007669"/>
    <property type="project" value="UniProtKB-SubCell"/>
</dbReference>
<evidence type="ECO:0000256" key="2">
    <source>
        <dbReference type="ARBA" id="ARBA00023136"/>
    </source>
</evidence>
<proteinExistence type="predicted"/>
<keyword evidence="8" id="KW-1185">Reference proteome</keyword>
<dbReference type="Pfam" id="PF00691">
    <property type="entry name" value="OmpA"/>
    <property type="match status" value="2"/>
</dbReference>
<protein>
    <submittedName>
        <fullName evidence="7">OmpA family protein</fullName>
    </submittedName>
</protein>
<accession>A0AA49JGK8</accession>
<evidence type="ECO:0000256" key="3">
    <source>
        <dbReference type="ARBA" id="ARBA00023237"/>
    </source>
</evidence>
<evidence type="ECO:0000313" key="7">
    <source>
        <dbReference type="EMBL" id="WKK74539.2"/>
    </source>
</evidence>
<evidence type="ECO:0000256" key="5">
    <source>
        <dbReference type="SAM" id="SignalP"/>
    </source>
</evidence>
<dbReference type="InterPro" id="IPR006665">
    <property type="entry name" value="OmpA-like"/>
</dbReference>
<dbReference type="SUPFAM" id="SSF103088">
    <property type="entry name" value="OmpA-like"/>
    <property type="match status" value="2"/>
</dbReference>
<dbReference type="InterPro" id="IPR006664">
    <property type="entry name" value="OMP_bac"/>
</dbReference>
<dbReference type="InterPro" id="IPR036737">
    <property type="entry name" value="OmpA-like_sf"/>
</dbReference>
<dbReference type="Gene3D" id="3.30.1330.60">
    <property type="entry name" value="OmpA-like domain"/>
    <property type="match status" value="2"/>
</dbReference>
<feature type="chain" id="PRO_5041283937" evidence="5">
    <location>
        <begin position="20"/>
        <end position="665"/>
    </location>
</feature>
<reference evidence="7 8" key="1">
    <citation type="submission" date="2023-08" db="EMBL/GenBank/DDBJ databases">
        <title>Comparative genomics and taxonomic characterization of three novel marine species of genus Marivirga.</title>
        <authorList>
            <person name="Muhammad N."/>
            <person name="Kim S.-G."/>
        </authorList>
    </citation>
    <scope>NUCLEOTIDE SEQUENCE [LARGE SCALE GENOMIC DNA]</scope>
    <source>
        <strain evidence="7 8">BDSF4-3</strain>
    </source>
</reference>